<evidence type="ECO:0000259" key="1">
    <source>
        <dbReference type="Pfam" id="PF18096"/>
    </source>
</evidence>
<accession>A0A7J5C133</accession>
<keyword evidence="2" id="KW-0808">Transferase</keyword>
<dbReference type="CDD" id="cd02440">
    <property type="entry name" value="AdoMet_MTases"/>
    <property type="match status" value="1"/>
</dbReference>
<dbReference type="Pfam" id="PF18096">
    <property type="entry name" value="Thump_like"/>
    <property type="match status" value="1"/>
</dbReference>
<dbReference type="InterPro" id="IPR029063">
    <property type="entry name" value="SAM-dependent_MTases_sf"/>
</dbReference>
<sequence>MDRQDLIALLTPEGMALLRSPDTVDDERDVVRLVSRLRAAGHDARLVSAVLTQVRLRRRAEEKFGPFAERMLFTEDGLQQATRLQVAAHHANRFRTAGVRTLADLGCGIGADSLAFASLGFELVAVDADEVTAAVATHNLAMFEDVEVRHGRAEDQDLEPFDGLWFDPARRESAEGRTRRLHRPDDWSPPVDWILGLADEHVLGVKLAPGIDHELLPPADRAETQWVSVDGQLVEATVWAGGAQRAGVGRSALVLGRAGSNELVGTGAAEDVPVAALGAFLHEPDAAVIRSRLIGDLARRIDAHMIAPDIAWMTTDDEVRSPFAQSFRVLEVLPLHVPNIKRELRARGIGRLEIKKRGVDVDPAEFRTRLDLRGDGDATLVLTRVGDERKAILTERIGG</sequence>
<dbReference type="GO" id="GO:0008168">
    <property type="term" value="F:methyltransferase activity"/>
    <property type="evidence" value="ECO:0007669"/>
    <property type="project" value="UniProtKB-KW"/>
</dbReference>
<proteinExistence type="predicted"/>
<dbReference type="EMBL" id="WBJZ01000002">
    <property type="protein sequence ID" value="KAB1662336.1"/>
    <property type="molecule type" value="Genomic_DNA"/>
</dbReference>
<evidence type="ECO:0000313" key="3">
    <source>
        <dbReference type="Proteomes" id="UP000467240"/>
    </source>
</evidence>
<feature type="domain" description="THUMP-like" evidence="1">
    <location>
        <begin position="324"/>
        <end position="396"/>
    </location>
</feature>
<reference evidence="2 3" key="1">
    <citation type="submission" date="2019-09" db="EMBL/GenBank/DDBJ databases">
        <title>Phylogeny of genus Pseudoclavibacter and closely related genus.</title>
        <authorList>
            <person name="Li Y."/>
        </authorList>
    </citation>
    <scope>NUCLEOTIDE SEQUENCE [LARGE SCALE GENOMIC DNA]</scope>
    <source>
        <strain evidence="2 3">DSM 23821</strain>
    </source>
</reference>
<dbReference type="RefSeq" id="WP_158039277.1">
    <property type="nucleotide sequence ID" value="NZ_JACCFV010000001.1"/>
</dbReference>
<dbReference type="SUPFAM" id="SSF53335">
    <property type="entry name" value="S-adenosyl-L-methionine-dependent methyltransferases"/>
    <property type="match status" value="1"/>
</dbReference>
<organism evidence="2 3">
    <name type="scientific">Pseudoclavibacter chungangensis</name>
    <dbReference type="NCBI Taxonomy" id="587635"/>
    <lineage>
        <taxon>Bacteria</taxon>
        <taxon>Bacillati</taxon>
        <taxon>Actinomycetota</taxon>
        <taxon>Actinomycetes</taxon>
        <taxon>Micrococcales</taxon>
        <taxon>Microbacteriaceae</taxon>
        <taxon>Pseudoclavibacter</taxon>
    </lineage>
</organism>
<dbReference type="OrthoDB" id="9810570at2"/>
<gene>
    <name evidence="2" type="ORF">F8O01_02430</name>
</gene>
<evidence type="ECO:0000313" key="2">
    <source>
        <dbReference type="EMBL" id="KAB1662336.1"/>
    </source>
</evidence>
<dbReference type="Gene3D" id="3.40.50.150">
    <property type="entry name" value="Vaccinia Virus protein VP39"/>
    <property type="match status" value="1"/>
</dbReference>
<dbReference type="InterPro" id="IPR041497">
    <property type="entry name" value="Thump-like"/>
</dbReference>
<keyword evidence="3" id="KW-1185">Reference proteome</keyword>
<dbReference type="AlphaFoldDB" id="A0A7J5C133"/>
<comment type="caution">
    <text evidence="2">The sequence shown here is derived from an EMBL/GenBank/DDBJ whole genome shotgun (WGS) entry which is preliminary data.</text>
</comment>
<keyword evidence="2" id="KW-0489">Methyltransferase</keyword>
<dbReference type="Proteomes" id="UP000467240">
    <property type="component" value="Unassembled WGS sequence"/>
</dbReference>
<protein>
    <submittedName>
        <fullName evidence="2">Class I SAM-dependent methyltransferase</fullName>
    </submittedName>
</protein>
<name>A0A7J5C133_9MICO</name>
<dbReference type="GO" id="GO:0032259">
    <property type="term" value="P:methylation"/>
    <property type="evidence" value="ECO:0007669"/>
    <property type="project" value="UniProtKB-KW"/>
</dbReference>